<comment type="caution">
    <text evidence="3">The sequence shown here is derived from an EMBL/GenBank/DDBJ whole genome shotgun (WGS) entry which is preliminary data.</text>
</comment>
<reference evidence="3" key="1">
    <citation type="submission" date="2020-04" db="EMBL/GenBank/DDBJ databases">
        <authorList>
            <person name="Alioto T."/>
            <person name="Alioto T."/>
            <person name="Gomez Garrido J."/>
        </authorList>
    </citation>
    <scope>NUCLEOTIDE SEQUENCE</scope>
    <source>
        <strain evidence="3">A484AB</strain>
    </source>
</reference>
<keyword evidence="4" id="KW-1185">Reference proteome</keyword>
<feature type="compositionally biased region" description="Basic and acidic residues" evidence="1">
    <location>
        <begin position="26"/>
        <end position="46"/>
    </location>
</feature>
<dbReference type="EMBL" id="CACRXK020018912">
    <property type="protein sequence ID" value="CAB4033047.1"/>
    <property type="molecule type" value="Genomic_DNA"/>
</dbReference>
<evidence type="ECO:0000256" key="1">
    <source>
        <dbReference type="SAM" id="MobiDB-lite"/>
    </source>
</evidence>
<evidence type="ECO:0000313" key="4">
    <source>
        <dbReference type="Proteomes" id="UP001152795"/>
    </source>
</evidence>
<name>A0A6S7JNN6_PARCT</name>
<accession>A0A6S7JNN6</accession>
<dbReference type="Pfam" id="PF14291">
    <property type="entry name" value="DUF4371"/>
    <property type="match status" value="1"/>
</dbReference>
<gene>
    <name evidence="3" type="ORF">PACLA_8A002314</name>
</gene>
<feature type="domain" description="DUF4371" evidence="2">
    <location>
        <begin position="151"/>
        <end position="368"/>
    </location>
</feature>
<dbReference type="AlphaFoldDB" id="A0A6S7JNN6"/>
<evidence type="ECO:0000259" key="2">
    <source>
        <dbReference type="Pfam" id="PF14291"/>
    </source>
</evidence>
<dbReference type="OrthoDB" id="6762374at2759"/>
<dbReference type="Proteomes" id="UP001152795">
    <property type="component" value="Unassembled WGS sequence"/>
</dbReference>
<organism evidence="3 4">
    <name type="scientific">Paramuricea clavata</name>
    <name type="common">Red gorgonian</name>
    <name type="synonym">Violescent sea-whip</name>
    <dbReference type="NCBI Taxonomy" id="317549"/>
    <lineage>
        <taxon>Eukaryota</taxon>
        <taxon>Metazoa</taxon>
        <taxon>Cnidaria</taxon>
        <taxon>Anthozoa</taxon>
        <taxon>Octocorallia</taxon>
        <taxon>Malacalcyonacea</taxon>
        <taxon>Plexauridae</taxon>
        <taxon>Paramuricea</taxon>
    </lineage>
</organism>
<dbReference type="SUPFAM" id="SSF53098">
    <property type="entry name" value="Ribonuclease H-like"/>
    <property type="match status" value="1"/>
</dbReference>
<dbReference type="InterPro" id="IPR012337">
    <property type="entry name" value="RNaseH-like_sf"/>
</dbReference>
<protein>
    <submittedName>
        <fullName evidence="3">Zinc finger MYM-type 1-like</fullName>
    </submittedName>
</protein>
<dbReference type="PANTHER" id="PTHR45749">
    <property type="match status" value="1"/>
</dbReference>
<dbReference type="InterPro" id="IPR025398">
    <property type="entry name" value="DUF4371"/>
</dbReference>
<sequence>FFKCKELESQQEDDNPSLSASSDEETERRDLSDSAKQDESFGEEHQPITVLDKNINDHQGSAKCKNICCAEDSSEPFQPRSKTILEKTSQASGVGKNFRVRTFQVVWYNNYSWITLCGTSYLVFCHYCRKAKQKGLLTFSSKQEKAFTLDGFGNWKKALQRFKEHESSQCRKESMEKIILMHQPSVASKLATELENSQALHRTLLKKEISSIKYLLRQGIPLRGHKDKDGNLYQMLKTRAEDVPEISKWLELKRYQSPQIVNEIISLMGQEVLRGILVKIREAGYFGLMADETRDISNKEQLVVCCRWVDEYYNIHEDPLGLFQISSCTADSIVSHLKDVLVRCILPLNQCRGQGYDGAAAMSGRFNGVSTQIQQEEPRAIPVHCLAHSLNLCLQDVCKSFRLIQDALDLVREAVHIVNKSPKRAEIFNEKQMEDEETIFYGHQNLKPLCPTRWTVRSDAIKAVLDNYEGLKETCNDVVDEGGDVALKQMSKDCNIQEAINSSNLTGNYYKRMRSDKEFNGFYDRVVKESEGKTKAPFLARQRKVPARFDDGAPGHDFGSPKAFHRQQYFEVLDLVYQELVRRFDQKSFTLLRDIEQLLLRAANGNHFVIKETISDIYANDLDLVRLELHLKMLPDLVKCSNSAVPIKEVTKLETLCSLIAENPNNRKLFSEVDKLLRLFLTVPATSANGGTYVLSAQETEIVPSRDDGARKTKQCHTAKHLPVRV</sequence>
<evidence type="ECO:0000313" key="3">
    <source>
        <dbReference type="EMBL" id="CAB4033047.1"/>
    </source>
</evidence>
<feature type="non-terminal residue" evidence="3">
    <location>
        <position position="726"/>
    </location>
</feature>
<dbReference type="PANTHER" id="PTHR45749:SF21">
    <property type="entry name" value="DUF4371 DOMAIN-CONTAINING PROTEIN"/>
    <property type="match status" value="1"/>
</dbReference>
<proteinExistence type="predicted"/>
<feature type="region of interest" description="Disordered" evidence="1">
    <location>
        <begin position="1"/>
        <end position="49"/>
    </location>
</feature>